<evidence type="ECO:0000256" key="1">
    <source>
        <dbReference type="ARBA" id="ARBA00001311"/>
    </source>
</evidence>
<dbReference type="Pfam" id="PF01425">
    <property type="entry name" value="Amidase"/>
    <property type="match status" value="1"/>
</dbReference>
<dbReference type="GO" id="GO:0004040">
    <property type="term" value="F:amidase activity"/>
    <property type="evidence" value="ECO:0007669"/>
    <property type="project" value="UniProtKB-EC"/>
</dbReference>
<protein>
    <recommendedName>
        <fullName evidence="3">amidase</fullName>
        <ecNumber evidence="3">3.5.1.4</ecNumber>
    </recommendedName>
</protein>
<proteinExistence type="inferred from homology"/>
<evidence type="ECO:0000259" key="4">
    <source>
        <dbReference type="Pfam" id="PF01425"/>
    </source>
</evidence>
<evidence type="ECO:0000256" key="2">
    <source>
        <dbReference type="ARBA" id="ARBA00009199"/>
    </source>
</evidence>
<dbReference type="NCBIfam" id="NF005899">
    <property type="entry name" value="PRK07869.1"/>
    <property type="match status" value="1"/>
</dbReference>
<accession>A0A7W9PJB2</accession>
<dbReference type="EC" id="3.5.1.4" evidence="3"/>
<dbReference type="RefSeq" id="WP_040754316.1">
    <property type="nucleotide sequence ID" value="NZ_JACHIT010000002.1"/>
</dbReference>
<dbReference type="Proteomes" id="UP000540412">
    <property type="component" value="Unassembled WGS sequence"/>
</dbReference>
<dbReference type="InterPro" id="IPR000120">
    <property type="entry name" value="Amidase"/>
</dbReference>
<name>A0A7W9PJB2_9NOCA</name>
<dbReference type="EMBL" id="JACHIT010000002">
    <property type="protein sequence ID" value="MBB5916523.1"/>
    <property type="molecule type" value="Genomic_DNA"/>
</dbReference>
<dbReference type="AlphaFoldDB" id="A0A7W9PJB2"/>
<evidence type="ECO:0000313" key="6">
    <source>
        <dbReference type="Proteomes" id="UP000540412"/>
    </source>
</evidence>
<dbReference type="InterPro" id="IPR020556">
    <property type="entry name" value="Amidase_CS"/>
</dbReference>
<dbReference type="PANTHER" id="PTHR11895:SF7">
    <property type="entry name" value="GLUTAMYL-TRNA(GLN) AMIDOTRANSFERASE SUBUNIT A, MITOCHONDRIAL"/>
    <property type="match status" value="1"/>
</dbReference>
<comment type="catalytic activity">
    <reaction evidence="1">
        <text>a monocarboxylic acid amide + H2O = a monocarboxylate + NH4(+)</text>
        <dbReference type="Rhea" id="RHEA:12020"/>
        <dbReference type="ChEBI" id="CHEBI:15377"/>
        <dbReference type="ChEBI" id="CHEBI:28938"/>
        <dbReference type="ChEBI" id="CHEBI:35757"/>
        <dbReference type="ChEBI" id="CHEBI:83628"/>
        <dbReference type="EC" id="3.5.1.4"/>
    </reaction>
</comment>
<feature type="domain" description="Amidase" evidence="4">
    <location>
        <begin position="34"/>
        <end position="449"/>
    </location>
</feature>
<keyword evidence="6" id="KW-1185">Reference proteome</keyword>
<sequence>MTDTVHAFTDDALGDHDAVSLAAELRAGRLDRREVIAAAIDRVNRVNPRLNAVQAECFDRARAAAPGDGPFAGVPAFVKDNTDVAGLPTCHGSAAFVPRPARRDGDPAAQFLSAGFVALGKSTLPEFGLTASTEYADRPPTRNPWNTGHSAGASSGGSAVLVASGAVPIAHANDGGGSIRIPAAVNGLVGLKPTRCRLLDQPGVRALPVHLVAEGVLTRTVRDTAHYLAAAERFRPNRDLPPVGLLEGPTGRPLRIGLIRHDILGRGVHPETDAVLDSAARVFAAAGHEVTETRLRVDPGFVEDFKTYWALFAVVMSAAFTATHPGSFRPWKLDPFTKGLAGKVLRGPRAVAPAVRRLRAGTALYDEHFAELDVMLTPVLSHPAPRIGEHAPGQPFPELFGKLIDYVGFTPFNNVGGGPAISVPHGLTSGNLPGSVHLSAPRGRERDLLDLAYQLEAADPFPKITAGAETVA</sequence>
<evidence type="ECO:0000256" key="3">
    <source>
        <dbReference type="ARBA" id="ARBA00012922"/>
    </source>
</evidence>
<dbReference type="SUPFAM" id="SSF75304">
    <property type="entry name" value="Amidase signature (AS) enzymes"/>
    <property type="match status" value="1"/>
</dbReference>
<gene>
    <name evidence="5" type="ORF">BJY24_005435</name>
</gene>
<dbReference type="PROSITE" id="PS00571">
    <property type="entry name" value="AMIDASES"/>
    <property type="match status" value="1"/>
</dbReference>
<dbReference type="Gene3D" id="3.90.1300.10">
    <property type="entry name" value="Amidase signature (AS) domain"/>
    <property type="match status" value="1"/>
</dbReference>
<reference evidence="5 6" key="1">
    <citation type="submission" date="2020-08" db="EMBL/GenBank/DDBJ databases">
        <title>Sequencing the genomes of 1000 actinobacteria strains.</title>
        <authorList>
            <person name="Klenk H.-P."/>
        </authorList>
    </citation>
    <scope>NUCLEOTIDE SEQUENCE [LARGE SCALE GENOMIC DNA]</scope>
    <source>
        <strain evidence="5 6">DSM 43582</strain>
    </source>
</reference>
<evidence type="ECO:0000313" key="5">
    <source>
        <dbReference type="EMBL" id="MBB5916523.1"/>
    </source>
</evidence>
<comment type="caution">
    <text evidence="5">The sequence shown here is derived from an EMBL/GenBank/DDBJ whole genome shotgun (WGS) entry which is preliminary data.</text>
</comment>
<dbReference type="InterPro" id="IPR036928">
    <property type="entry name" value="AS_sf"/>
</dbReference>
<dbReference type="InterPro" id="IPR023631">
    <property type="entry name" value="Amidase_dom"/>
</dbReference>
<organism evidence="5 6">
    <name type="scientific">Nocardia transvalensis</name>
    <dbReference type="NCBI Taxonomy" id="37333"/>
    <lineage>
        <taxon>Bacteria</taxon>
        <taxon>Bacillati</taxon>
        <taxon>Actinomycetota</taxon>
        <taxon>Actinomycetes</taxon>
        <taxon>Mycobacteriales</taxon>
        <taxon>Nocardiaceae</taxon>
        <taxon>Nocardia</taxon>
    </lineage>
</organism>
<keyword evidence="5" id="KW-0378">Hydrolase</keyword>
<dbReference type="PANTHER" id="PTHR11895">
    <property type="entry name" value="TRANSAMIDASE"/>
    <property type="match status" value="1"/>
</dbReference>
<comment type="similarity">
    <text evidence="2">Belongs to the amidase family.</text>
</comment>